<proteinExistence type="predicted"/>
<dbReference type="InterPro" id="IPR051286">
    <property type="entry name" value="JAK"/>
</dbReference>
<sequence>FIKHRLDNISPLCCNLFGLYDENQQLWYAPNHVIKVTDETCIKLHYRMRYCDRPTALCVLLHYQIILMDDESHGLSLSYLPGQNDFQKGLAVVRCPQSEAEQHEIENECLGMAVLAITHYAMTREIPLSTASNEISEGWVTFCDFHEITHIVIKESTVTIFRQDNKKMEVQLEFKGEALAFAALVDGYFRLTVDAHHYLCTEVAPSSVVQNLQNCCHGPIWSVLTLSQCVSISFSLALSLTVSLSPFCLLQVRQYKNFQIEVGSEGFRLYGTETYRSSLRELLDHLSGQNLRTDNLRFQLSRCCPPQPRGRGRETHTDTHTYTHLGHYETLTSVFSIFVAVPQKVFCTQHLGLGTRTNIYAGVLKVKSEEDAGYYPSQELKVVLKVLGSGHRDISLAFFETASMMRQVSHKHIALLYGVCVRHLENIMVEEFVQLGPLDVFMRRQHSPLSTPWKFQVAKQLASALSYLEDKKLVHGFVCTKNILLARDGVDSEGGPFIKLSDPGIPITVLTREECVDRIPWIAPECVKDSANLSVAADKWGFGTTLWEICYDGEVPLKDKKLTEKERFYAAECQLATPDCKELAELMTHCMTFDPRKRPFFRAIVRDIDTLEEQNPSIKPVPTLEVDPTVFEKRFLKKIRDLGEGHFGKVELCRYDPRGDRTGELVAVKSLKPENREEQSSNLWCEIGILKELYHHNIVKYKGICQEEGGRAIKLIMEYLPAGSLKEYLPRNKSQTSLKTLLSYAVQICQGMDYLGSRNYIHRDLAARNVLVENESTVKIGDFGLTKSIKDNEGYYTVKDDLDSPVFWYAPECLVHCKFYLASDVWSFGVTMYELLTYCDSAISPMTVFLKMIGPTQGQMTVTRLVKALEEGKRLPRPESCPGTVGSTYLPAYLHACLPHAVQSHPITHNMLSLFKLFLHHKEESSIGHSNHHPMR</sequence>
<dbReference type="InterPro" id="IPR000980">
    <property type="entry name" value="SH2"/>
</dbReference>
<evidence type="ECO:0000256" key="2">
    <source>
        <dbReference type="ARBA" id="ARBA00011903"/>
    </source>
</evidence>
<keyword evidence="3" id="KW-0597">Phosphoprotein</keyword>
<evidence type="ECO:0000256" key="4">
    <source>
        <dbReference type="ARBA" id="ARBA00022679"/>
    </source>
</evidence>
<comment type="catalytic activity">
    <reaction evidence="13">
        <text>L-tyrosyl-[protein] + ATP = O-phospho-L-tyrosyl-[protein] + ADP + H(+)</text>
        <dbReference type="Rhea" id="RHEA:10596"/>
        <dbReference type="Rhea" id="RHEA-COMP:10136"/>
        <dbReference type="Rhea" id="RHEA-COMP:20101"/>
        <dbReference type="ChEBI" id="CHEBI:15378"/>
        <dbReference type="ChEBI" id="CHEBI:30616"/>
        <dbReference type="ChEBI" id="CHEBI:46858"/>
        <dbReference type="ChEBI" id="CHEBI:61978"/>
        <dbReference type="ChEBI" id="CHEBI:456216"/>
        <dbReference type="EC" id="2.7.10.2"/>
    </reaction>
</comment>
<dbReference type="EC" id="2.7.10.2" evidence="2"/>
<dbReference type="FunFam" id="1.10.510.10:FF:000110">
    <property type="entry name" value="Tyrosine-protein kinase"/>
    <property type="match status" value="1"/>
</dbReference>
<evidence type="ECO:0000256" key="6">
    <source>
        <dbReference type="ARBA" id="ARBA00022737"/>
    </source>
</evidence>
<dbReference type="GO" id="GO:0019221">
    <property type="term" value="P:cytokine-mediated signaling pathway"/>
    <property type="evidence" value="ECO:0007669"/>
    <property type="project" value="TreeGrafter"/>
</dbReference>
<dbReference type="FunFam" id="3.30.200.20:FF:000293">
    <property type="entry name" value="Tyrosine-protein kinase"/>
    <property type="match status" value="1"/>
</dbReference>
<feature type="domain" description="Protein kinase" evidence="17">
    <location>
        <begin position="345"/>
        <end position="618"/>
    </location>
</feature>
<evidence type="ECO:0000259" key="17">
    <source>
        <dbReference type="PROSITE" id="PS50011"/>
    </source>
</evidence>
<keyword evidence="8" id="KW-0418">Kinase</keyword>
<dbReference type="Pfam" id="PF21990">
    <property type="entry name" value="SH2_1"/>
    <property type="match status" value="1"/>
</dbReference>
<dbReference type="GeneTree" id="ENSGT00940000157092"/>
<keyword evidence="9 16" id="KW-0067">ATP-binding</keyword>
<dbReference type="InterPro" id="IPR011009">
    <property type="entry name" value="Kinase-like_dom_sf"/>
</dbReference>
<dbReference type="GO" id="GO:0005829">
    <property type="term" value="C:cytosol"/>
    <property type="evidence" value="ECO:0007669"/>
    <property type="project" value="TreeGrafter"/>
</dbReference>
<keyword evidence="5" id="KW-0479">Metal-binding</keyword>
<evidence type="ECO:0000256" key="3">
    <source>
        <dbReference type="ARBA" id="ARBA00022553"/>
    </source>
</evidence>
<dbReference type="PRINTS" id="PR00109">
    <property type="entry name" value="TYRKINASE"/>
</dbReference>
<evidence type="ECO:0000256" key="1">
    <source>
        <dbReference type="ARBA" id="ARBA00001946"/>
    </source>
</evidence>
<evidence type="ECO:0000256" key="8">
    <source>
        <dbReference type="ARBA" id="ARBA00022777"/>
    </source>
</evidence>
<dbReference type="Pfam" id="PF17887">
    <property type="entry name" value="Jak1_Phl"/>
    <property type="match status" value="1"/>
</dbReference>
<keyword evidence="12" id="KW-0829">Tyrosine-protein kinase</keyword>
<gene>
    <name evidence="18" type="primary">JAK1</name>
</gene>
<dbReference type="InterPro" id="IPR000719">
    <property type="entry name" value="Prot_kinase_dom"/>
</dbReference>
<dbReference type="GO" id="GO:0007259">
    <property type="term" value="P:cell surface receptor signaling pathway via JAK-STAT"/>
    <property type="evidence" value="ECO:0007669"/>
    <property type="project" value="TreeGrafter"/>
</dbReference>
<dbReference type="AlphaFoldDB" id="A0A8C7L4D9"/>
<keyword evidence="4" id="KW-0808">Transferase</keyword>
<dbReference type="GO" id="GO:0005131">
    <property type="term" value="F:growth hormone receptor binding"/>
    <property type="evidence" value="ECO:0007669"/>
    <property type="project" value="TreeGrafter"/>
</dbReference>
<keyword evidence="19" id="KW-1185">Reference proteome</keyword>
<evidence type="ECO:0000256" key="9">
    <source>
        <dbReference type="ARBA" id="ARBA00022840"/>
    </source>
</evidence>
<keyword evidence="11" id="KW-0727">SH2 domain</keyword>
<dbReference type="PRINTS" id="PR01824">
    <property type="entry name" value="JANUSKINASE1"/>
</dbReference>
<accession>A0A8C7L4D9</accession>
<keyword evidence="7 16" id="KW-0547">Nucleotide-binding</keyword>
<dbReference type="PROSITE" id="PS50011">
    <property type="entry name" value="PROTEIN_KINASE_DOM"/>
    <property type="match status" value="2"/>
</dbReference>
<name>A0A8C7L4D9_ONCKI</name>
<dbReference type="PROSITE" id="PS00109">
    <property type="entry name" value="PROTEIN_KINASE_TYR"/>
    <property type="match status" value="1"/>
</dbReference>
<evidence type="ECO:0000256" key="7">
    <source>
        <dbReference type="ARBA" id="ARBA00022741"/>
    </source>
</evidence>
<feature type="domain" description="Protein kinase" evidence="17">
    <location>
        <begin position="636"/>
        <end position="919"/>
    </location>
</feature>
<evidence type="ECO:0000256" key="13">
    <source>
        <dbReference type="ARBA" id="ARBA00051245"/>
    </source>
</evidence>
<comment type="cofactor">
    <cofactor evidence="1">
        <name>Mg(2+)</name>
        <dbReference type="ChEBI" id="CHEBI:18420"/>
    </cofactor>
</comment>
<dbReference type="InterPro" id="IPR017441">
    <property type="entry name" value="Protein_kinase_ATP_BS"/>
</dbReference>
<feature type="binding site" evidence="16">
    <location>
        <position position="669"/>
    </location>
    <ligand>
        <name>ATP</name>
        <dbReference type="ChEBI" id="CHEBI:30616"/>
    </ligand>
</feature>
<dbReference type="SUPFAM" id="SSF56112">
    <property type="entry name" value="Protein kinase-like (PK-like)"/>
    <property type="match status" value="2"/>
</dbReference>
<dbReference type="InterPro" id="IPR016251">
    <property type="entry name" value="Tyr_kinase_non-rcpt_Jak/Tyk2"/>
</dbReference>
<keyword evidence="6" id="KW-0677">Repeat</keyword>
<dbReference type="InterPro" id="IPR041381">
    <property type="entry name" value="JAK1-3/TYK2_PHL_dom"/>
</dbReference>
<evidence type="ECO:0000256" key="11">
    <source>
        <dbReference type="ARBA" id="ARBA00022999"/>
    </source>
</evidence>
<dbReference type="GO" id="GO:0004715">
    <property type="term" value="F:non-membrane spanning protein tyrosine kinase activity"/>
    <property type="evidence" value="ECO:0007669"/>
    <property type="project" value="UniProtKB-EC"/>
</dbReference>
<dbReference type="SMART" id="SM00219">
    <property type="entry name" value="TyrKc"/>
    <property type="match status" value="2"/>
</dbReference>
<keyword evidence="10" id="KW-0460">Magnesium</keyword>
<dbReference type="Gene3D" id="3.30.200.20">
    <property type="entry name" value="Phosphorylase Kinase, domain 1"/>
    <property type="match status" value="2"/>
</dbReference>
<dbReference type="PANTHER" id="PTHR45807:SF5">
    <property type="entry name" value="TYROSINE-PROTEIN KINASE JAK1"/>
    <property type="match status" value="1"/>
</dbReference>
<evidence type="ECO:0000256" key="5">
    <source>
        <dbReference type="ARBA" id="ARBA00022723"/>
    </source>
</evidence>
<dbReference type="InterPro" id="IPR020635">
    <property type="entry name" value="Tyr_kinase_cat_dom"/>
</dbReference>
<evidence type="ECO:0000313" key="18">
    <source>
        <dbReference type="Ensembl" id="ENSOKIP00005106664.1"/>
    </source>
</evidence>
<dbReference type="GO" id="GO:0016020">
    <property type="term" value="C:membrane"/>
    <property type="evidence" value="ECO:0007669"/>
    <property type="project" value="InterPro"/>
</dbReference>
<dbReference type="Ensembl" id="ENSOKIT00005114331.1">
    <property type="protein sequence ID" value="ENSOKIP00005106664.1"/>
    <property type="gene ID" value="ENSOKIG00005046327.1"/>
</dbReference>
<evidence type="ECO:0000313" key="19">
    <source>
        <dbReference type="Proteomes" id="UP000694557"/>
    </source>
</evidence>
<evidence type="ECO:0000256" key="14">
    <source>
        <dbReference type="ARBA" id="ARBA00069190"/>
    </source>
</evidence>
<dbReference type="FunFam" id="1.10.510.10:FF:000114">
    <property type="entry name" value="Tyrosine-protein kinase JAK2"/>
    <property type="match status" value="1"/>
</dbReference>
<dbReference type="InterPro" id="IPR001245">
    <property type="entry name" value="Ser-Thr/Tyr_kinase_cat_dom"/>
</dbReference>
<evidence type="ECO:0000256" key="16">
    <source>
        <dbReference type="PROSITE-ProRule" id="PRU10141"/>
    </source>
</evidence>
<dbReference type="GO" id="GO:0005524">
    <property type="term" value="F:ATP binding"/>
    <property type="evidence" value="ECO:0007669"/>
    <property type="project" value="UniProtKB-UniRule"/>
</dbReference>
<evidence type="ECO:0000256" key="12">
    <source>
        <dbReference type="ARBA" id="ARBA00023137"/>
    </source>
</evidence>
<protein>
    <recommendedName>
        <fullName evidence="14">Tyrosine-protein kinase JAK1</fullName>
        <ecNumber evidence="2">2.7.10.2</ecNumber>
    </recommendedName>
    <alternativeName>
        <fullName evidence="15">Janus kinase 1</fullName>
    </alternativeName>
</protein>
<evidence type="ECO:0000256" key="15">
    <source>
        <dbReference type="ARBA" id="ARBA00083038"/>
    </source>
</evidence>
<dbReference type="PANTHER" id="PTHR45807">
    <property type="entry name" value="TYROSINE-PROTEIN KINASE HOPSCOTCH"/>
    <property type="match status" value="1"/>
</dbReference>
<dbReference type="GO" id="GO:0030154">
    <property type="term" value="P:cell differentiation"/>
    <property type="evidence" value="ECO:0007669"/>
    <property type="project" value="TreeGrafter"/>
</dbReference>
<dbReference type="Gene3D" id="1.10.510.10">
    <property type="entry name" value="Transferase(Phosphotransferase) domain 1"/>
    <property type="match status" value="2"/>
</dbReference>
<dbReference type="SUPFAM" id="SSF50729">
    <property type="entry name" value="PH domain-like"/>
    <property type="match status" value="1"/>
</dbReference>
<dbReference type="InterPro" id="IPR008266">
    <property type="entry name" value="Tyr_kinase_AS"/>
</dbReference>
<dbReference type="PRINTS" id="PR01823">
    <property type="entry name" value="JANUSKINASE"/>
</dbReference>
<evidence type="ECO:0000256" key="10">
    <source>
        <dbReference type="ARBA" id="ARBA00022842"/>
    </source>
</evidence>
<dbReference type="Pfam" id="PF18379">
    <property type="entry name" value="FERM_F1"/>
    <property type="match status" value="1"/>
</dbReference>
<dbReference type="InterPro" id="IPR020776">
    <property type="entry name" value="Tyr_kinase_non-rcpt_Jak1"/>
</dbReference>
<dbReference type="GO" id="GO:0035556">
    <property type="term" value="P:intracellular signal transduction"/>
    <property type="evidence" value="ECO:0007669"/>
    <property type="project" value="InterPro"/>
</dbReference>
<dbReference type="Proteomes" id="UP000694557">
    <property type="component" value="Unassembled WGS sequence"/>
</dbReference>
<reference evidence="18" key="1">
    <citation type="submission" date="2025-08" db="UniProtKB">
        <authorList>
            <consortium name="Ensembl"/>
        </authorList>
    </citation>
    <scope>IDENTIFICATION</scope>
</reference>
<organism evidence="18 19">
    <name type="scientific">Oncorhynchus kisutch</name>
    <name type="common">Coho salmon</name>
    <name type="synonym">Salmo kisutch</name>
    <dbReference type="NCBI Taxonomy" id="8019"/>
    <lineage>
        <taxon>Eukaryota</taxon>
        <taxon>Metazoa</taxon>
        <taxon>Chordata</taxon>
        <taxon>Craniata</taxon>
        <taxon>Vertebrata</taxon>
        <taxon>Euteleostomi</taxon>
        <taxon>Actinopterygii</taxon>
        <taxon>Neopterygii</taxon>
        <taxon>Teleostei</taxon>
        <taxon>Protacanthopterygii</taxon>
        <taxon>Salmoniformes</taxon>
        <taxon>Salmonidae</taxon>
        <taxon>Salmoninae</taxon>
        <taxon>Oncorhynchus</taxon>
    </lineage>
</organism>
<dbReference type="GO" id="GO:0060397">
    <property type="term" value="P:growth hormone receptor signaling pathway via JAK-STAT"/>
    <property type="evidence" value="ECO:0007669"/>
    <property type="project" value="TreeGrafter"/>
</dbReference>
<dbReference type="GO" id="GO:0046872">
    <property type="term" value="F:metal ion binding"/>
    <property type="evidence" value="ECO:0007669"/>
    <property type="project" value="UniProtKB-KW"/>
</dbReference>
<dbReference type="PROSITE" id="PS00107">
    <property type="entry name" value="PROTEIN_KINASE_ATP"/>
    <property type="match status" value="1"/>
</dbReference>
<reference evidence="18" key="2">
    <citation type="submission" date="2025-09" db="UniProtKB">
        <authorList>
            <consortium name="Ensembl"/>
        </authorList>
    </citation>
    <scope>IDENTIFICATION</scope>
</reference>
<dbReference type="InterPro" id="IPR041155">
    <property type="entry name" value="FERM_F1"/>
</dbReference>
<dbReference type="Pfam" id="PF07714">
    <property type="entry name" value="PK_Tyr_Ser-Thr"/>
    <property type="match status" value="2"/>
</dbReference>